<protein>
    <submittedName>
        <fullName evidence="5">AGAP002048-PA-like protein</fullName>
    </submittedName>
</protein>
<feature type="region of interest" description="Disordered" evidence="2">
    <location>
        <begin position="220"/>
        <end position="497"/>
    </location>
</feature>
<proteinExistence type="predicted"/>
<feature type="domain" description="Ubinuclein middle" evidence="4">
    <location>
        <begin position="496"/>
        <end position="721"/>
    </location>
</feature>
<reference evidence="5 7" key="1">
    <citation type="journal article" date="2014" name="BMC Genomics">
        <title>Genome sequence of Anopheles sinensis provides insight into genetics basis of mosquito competence for malaria parasites.</title>
        <authorList>
            <person name="Zhou D."/>
            <person name="Zhang D."/>
            <person name="Ding G."/>
            <person name="Shi L."/>
            <person name="Hou Q."/>
            <person name="Ye Y."/>
            <person name="Xu Y."/>
            <person name="Zhou H."/>
            <person name="Xiong C."/>
            <person name="Li S."/>
            <person name="Yu J."/>
            <person name="Hong S."/>
            <person name="Yu X."/>
            <person name="Zou P."/>
            <person name="Chen C."/>
            <person name="Chang X."/>
            <person name="Wang W."/>
            <person name="Lv Y."/>
            <person name="Sun Y."/>
            <person name="Ma L."/>
            <person name="Shen B."/>
            <person name="Zhu C."/>
        </authorList>
    </citation>
    <scope>NUCLEOTIDE SEQUENCE [LARGE SCALE GENOMIC DNA]</scope>
</reference>
<dbReference type="VEuPathDB" id="VectorBase:ASIC004106"/>
<evidence type="ECO:0000259" key="4">
    <source>
        <dbReference type="Pfam" id="PF14075"/>
    </source>
</evidence>
<gene>
    <name evidence="5" type="ORF">ZHAS_00004106</name>
</gene>
<feature type="region of interest" description="Disordered" evidence="2">
    <location>
        <begin position="996"/>
        <end position="1081"/>
    </location>
</feature>
<evidence type="ECO:0000256" key="2">
    <source>
        <dbReference type="SAM" id="MobiDB-lite"/>
    </source>
</evidence>
<dbReference type="STRING" id="74873.A0A084VG40"/>
<evidence type="ECO:0000256" key="1">
    <source>
        <dbReference type="ARBA" id="ARBA00022553"/>
    </source>
</evidence>
<dbReference type="GO" id="GO:0006325">
    <property type="term" value="P:chromatin organization"/>
    <property type="evidence" value="ECO:0007669"/>
    <property type="project" value="TreeGrafter"/>
</dbReference>
<dbReference type="OMA" id="AKYELDC"/>
<organism evidence="5">
    <name type="scientific">Anopheles sinensis</name>
    <name type="common">Mosquito</name>
    <dbReference type="NCBI Taxonomy" id="74873"/>
    <lineage>
        <taxon>Eukaryota</taxon>
        <taxon>Metazoa</taxon>
        <taxon>Ecdysozoa</taxon>
        <taxon>Arthropoda</taxon>
        <taxon>Hexapoda</taxon>
        <taxon>Insecta</taxon>
        <taxon>Pterygota</taxon>
        <taxon>Neoptera</taxon>
        <taxon>Endopterygota</taxon>
        <taxon>Diptera</taxon>
        <taxon>Nematocera</taxon>
        <taxon>Culicoidea</taxon>
        <taxon>Culicidae</taxon>
        <taxon>Anophelinae</taxon>
        <taxon>Anopheles</taxon>
    </lineage>
</organism>
<feature type="compositionally biased region" description="Polar residues" evidence="2">
    <location>
        <begin position="844"/>
        <end position="858"/>
    </location>
</feature>
<sequence length="1150" mass="121881">MSDVKRVTLTTISDVVRKGGGGGTGGGPFGALAFDSANAMGSAFGGGSSAFGGGSSHTPGGKETAGGSGAADGAKSGASGKKQKTVRLELNLFEPTADSFPEFNFSKLIHEEQKRLKKAQKKLHDEANNGFLSDPELDNDVARMARELERKYGSGTAYAGKEKFARPSKLDYYDRGAGYDEEDSFIDNSEAYDELIPQEIETVGGGFYINSGQLEFKQLSNFERPDDVHRMPKPKKRALSTTSESSDEEDPPANAKKKADETRQPQAEKPPAVTPDPQRGGEEERTTNAGGGNSGPEVGSGEDKQPRVNGHAAKKPKLVDNGPKGGVGLEKDKSKSTTGMNVSVEKANGVKAKVVSSSTQPAIGGPPAEVIAASGGGKKDENENDGGVKLIKTTTVKDMLRAKRDSLRKMEQEKKGRSSGGKESNESGSEEDIGSESASSHGSTSEKDAAAGQKVAVAPVTVNGTDGEAGQRPAVIAIPEQKDKEQKERKRKDCKLPDELPDSLRKVVEALKEIGQSHAIAGKLNYFDSKVAEVLLQVDEEARAAGNSTRNAVFRHLEGQLSISRQSLQLKIKKIRTRKLEGRAKAALDQLQYAISDQMPLLLAKHVYDCQTVAEQRAAQAAAAASANSTALPTGSDPASAQNSDKPPTTNTPQIRNPKKKFPWNEKTRDLLWELYSIRVELFPLLRPRNETEDDFVAEYLRNKLVPLWPKGWIRYEDLHKELDRRKKALAKAPVAAVAKKHPPLVVIPSHATSPTSNSIDPNWMLPGNVDHRRSCHECGGGGAGGGGSVGKPGSGSSSVPTQSPHLSPNGVPNKRASSDHSISNIMNSPPLPPPPATGEKQHSAANRSQTITTTTGGRRSFDDDQIMLSPPKPVASGDKDGSSGKRGGPLTFPNEPRATSLGIAPGDLSSTNQRQRWSSREDDSDSSIEIIGEFNVIGGGAANHSLPLAPTGVIHSAKSLVQSLPMVGGPTAPSAASGVLPVLNKEKYKNLIAGKNKAHGGTGGGSSGGDGSSPIRSVDTTPSAGPPANKYSKHSPSVSDRVVHGVPGSSSLSFATPPPSGSVGSSGSRMKESPATPSHDLDMHQIMKDLKEYQELKQHHNVGSNRKADNSTIPPQQQHGKRTNDSGMDFLIGCDLDEDDFMFATNNYS</sequence>
<evidence type="ECO:0000313" key="5">
    <source>
        <dbReference type="EMBL" id="KFB36934.1"/>
    </source>
</evidence>
<dbReference type="OrthoDB" id="68076at2759"/>
<dbReference type="AlphaFoldDB" id="A0A084VG40"/>
<dbReference type="VEuPathDB" id="VectorBase:ASIS019128"/>
<feature type="compositionally biased region" description="Low complexity" evidence="2">
    <location>
        <begin position="71"/>
        <end position="80"/>
    </location>
</feature>
<evidence type="ECO:0000259" key="3">
    <source>
        <dbReference type="Pfam" id="PF08729"/>
    </source>
</evidence>
<dbReference type="Pfam" id="PF08729">
    <property type="entry name" value="HUN"/>
    <property type="match status" value="1"/>
</dbReference>
<dbReference type="InterPro" id="IPR026947">
    <property type="entry name" value="UBN_middle_dom"/>
</dbReference>
<dbReference type="Proteomes" id="UP000030765">
    <property type="component" value="Unassembled WGS sequence"/>
</dbReference>
<dbReference type="PANTHER" id="PTHR21669:SF28">
    <property type="entry name" value="YEMANUCLEIN"/>
    <property type="match status" value="1"/>
</dbReference>
<feature type="compositionally biased region" description="Polar residues" evidence="2">
    <location>
        <begin position="1015"/>
        <end position="1024"/>
    </location>
</feature>
<dbReference type="EnsemblMetazoa" id="ASIC004106-RA">
    <property type="protein sequence ID" value="ASIC004106-PA"/>
    <property type="gene ID" value="ASIC004106"/>
</dbReference>
<feature type="compositionally biased region" description="Gly residues" evidence="2">
    <location>
        <begin position="779"/>
        <end position="794"/>
    </location>
</feature>
<keyword evidence="7" id="KW-1185">Reference proteome</keyword>
<feature type="region of interest" description="Disordered" evidence="2">
    <location>
        <begin position="51"/>
        <end position="82"/>
    </location>
</feature>
<dbReference type="EMBL" id="KE524806">
    <property type="protein sequence ID" value="KFB36934.1"/>
    <property type="molecule type" value="Genomic_DNA"/>
</dbReference>
<dbReference type="EMBL" id="ATLV01012625">
    <property type="status" value="NOT_ANNOTATED_CDS"/>
    <property type="molecule type" value="Genomic_DNA"/>
</dbReference>
<feature type="domain" description="Hpc2-related" evidence="3">
    <location>
        <begin position="166"/>
        <end position="215"/>
    </location>
</feature>
<feature type="region of interest" description="Disordered" evidence="2">
    <location>
        <begin position="777"/>
        <end position="927"/>
    </location>
</feature>
<feature type="compositionally biased region" description="Polar residues" evidence="2">
    <location>
        <begin position="637"/>
        <end position="655"/>
    </location>
</feature>
<dbReference type="InterPro" id="IPR014840">
    <property type="entry name" value="HRD"/>
</dbReference>
<dbReference type="GO" id="GO:0005634">
    <property type="term" value="C:nucleus"/>
    <property type="evidence" value="ECO:0007669"/>
    <property type="project" value="TreeGrafter"/>
</dbReference>
<evidence type="ECO:0000313" key="7">
    <source>
        <dbReference type="Proteomes" id="UP000030765"/>
    </source>
</evidence>
<evidence type="ECO:0000313" key="6">
    <source>
        <dbReference type="EnsemblMetazoa" id="ASIC004106-PA"/>
    </source>
</evidence>
<feature type="compositionally biased region" description="Basic and acidic residues" evidence="2">
    <location>
        <begin position="398"/>
        <end position="416"/>
    </location>
</feature>
<name>A0A084VG40_ANOSI</name>
<dbReference type="PANTHER" id="PTHR21669">
    <property type="entry name" value="CAPZ-INTERACTING PROTEIN AND RELATED PROTEINS"/>
    <property type="match status" value="1"/>
</dbReference>
<keyword evidence="1" id="KW-0597">Phosphoprotein</keyword>
<feature type="region of interest" description="Disordered" evidence="2">
    <location>
        <begin position="1094"/>
        <end position="1127"/>
    </location>
</feature>
<feature type="compositionally biased region" description="Gly residues" evidence="2">
    <location>
        <begin position="1001"/>
        <end position="1012"/>
    </location>
</feature>
<dbReference type="Pfam" id="PF14075">
    <property type="entry name" value="UBN_AB"/>
    <property type="match status" value="1"/>
</dbReference>
<reference evidence="6" key="2">
    <citation type="submission" date="2020-05" db="UniProtKB">
        <authorList>
            <consortium name="EnsemblMetazoa"/>
        </authorList>
    </citation>
    <scope>IDENTIFICATION</scope>
</reference>
<accession>A0A084VG40</accession>
<feature type="region of interest" description="Disordered" evidence="2">
    <location>
        <begin position="629"/>
        <end position="661"/>
    </location>
</feature>